<reference evidence="2" key="1">
    <citation type="submission" date="2023-10" db="EMBL/GenBank/DDBJ databases">
        <authorList>
            <person name="Chen Y."/>
            <person name="Shah S."/>
            <person name="Dougan E. K."/>
            <person name="Thang M."/>
            <person name="Chan C."/>
        </authorList>
    </citation>
    <scope>NUCLEOTIDE SEQUENCE [LARGE SCALE GENOMIC DNA]</scope>
</reference>
<keyword evidence="3" id="KW-1185">Reference proteome</keyword>
<organism evidence="2 3">
    <name type="scientific">Prorocentrum cordatum</name>
    <dbReference type="NCBI Taxonomy" id="2364126"/>
    <lineage>
        <taxon>Eukaryota</taxon>
        <taxon>Sar</taxon>
        <taxon>Alveolata</taxon>
        <taxon>Dinophyceae</taxon>
        <taxon>Prorocentrales</taxon>
        <taxon>Prorocentraceae</taxon>
        <taxon>Prorocentrum</taxon>
    </lineage>
</organism>
<gene>
    <name evidence="2" type="ORF">PCOR1329_LOCUS28194</name>
</gene>
<evidence type="ECO:0000313" key="2">
    <source>
        <dbReference type="EMBL" id="CAK0829169.1"/>
    </source>
</evidence>
<feature type="region of interest" description="Disordered" evidence="1">
    <location>
        <begin position="1"/>
        <end position="36"/>
    </location>
</feature>
<dbReference type="Proteomes" id="UP001189429">
    <property type="component" value="Unassembled WGS sequence"/>
</dbReference>
<accession>A0ABN9SF97</accession>
<evidence type="ECO:0000256" key="1">
    <source>
        <dbReference type="SAM" id="MobiDB-lite"/>
    </source>
</evidence>
<comment type="caution">
    <text evidence="2">The sequence shown here is derived from an EMBL/GenBank/DDBJ whole genome shotgun (WGS) entry which is preliminary data.</text>
</comment>
<feature type="non-terminal residue" evidence="2">
    <location>
        <position position="1"/>
    </location>
</feature>
<proteinExistence type="predicted"/>
<evidence type="ECO:0000313" key="3">
    <source>
        <dbReference type="Proteomes" id="UP001189429"/>
    </source>
</evidence>
<dbReference type="EMBL" id="CAUYUJ010010354">
    <property type="protein sequence ID" value="CAK0829169.1"/>
    <property type="molecule type" value="Genomic_DNA"/>
</dbReference>
<name>A0ABN9SF97_9DINO</name>
<sequence length="123" mass="12692">DGPESREPPAGWWGRLLGGRGRQPSPGPGARAAAVAEAERSLDLAGGLDAASARAPRPRCGLWHPPTARALRSLGAHVAPPLAAACGVAAPAAAPRLCASPPDWLRVRWTFRLSQFPSGHANS</sequence>
<feature type="compositionally biased region" description="Low complexity" evidence="1">
    <location>
        <begin position="22"/>
        <end position="36"/>
    </location>
</feature>
<protein>
    <submittedName>
        <fullName evidence="2">Uncharacterized protein</fullName>
    </submittedName>
</protein>